<protein>
    <submittedName>
        <fullName evidence="2">(apollo) hypothetical protein</fullName>
    </submittedName>
</protein>
<gene>
    <name evidence="2" type="ORF">PAPOLLO_LOCUS6240</name>
</gene>
<evidence type="ECO:0000256" key="1">
    <source>
        <dbReference type="SAM" id="MobiDB-lite"/>
    </source>
</evidence>
<feature type="compositionally biased region" description="Acidic residues" evidence="1">
    <location>
        <begin position="31"/>
        <end position="40"/>
    </location>
</feature>
<feature type="compositionally biased region" description="Acidic residues" evidence="1">
    <location>
        <begin position="68"/>
        <end position="93"/>
    </location>
</feature>
<name>A0A8S3WHA0_PARAO</name>
<evidence type="ECO:0000313" key="3">
    <source>
        <dbReference type="Proteomes" id="UP000691718"/>
    </source>
</evidence>
<dbReference type="EMBL" id="CAJQZP010000410">
    <property type="protein sequence ID" value="CAG4959892.1"/>
    <property type="molecule type" value="Genomic_DNA"/>
</dbReference>
<organism evidence="2 3">
    <name type="scientific">Parnassius apollo</name>
    <name type="common">Apollo butterfly</name>
    <name type="synonym">Papilio apollo</name>
    <dbReference type="NCBI Taxonomy" id="110799"/>
    <lineage>
        <taxon>Eukaryota</taxon>
        <taxon>Metazoa</taxon>
        <taxon>Ecdysozoa</taxon>
        <taxon>Arthropoda</taxon>
        <taxon>Hexapoda</taxon>
        <taxon>Insecta</taxon>
        <taxon>Pterygota</taxon>
        <taxon>Neoptera</taxon>
        <taxon>Endopterygota</taxon>
        <taxon>Lepidoptera</taxon>
        <taxon>Glossata</taxon>
        <taxon>Ditrysia</taxon>
        <taxon>Papilionoidea</taxon>
        <taxon>Papilionidae</taxon>
        <taxon>Parnassiinae</taxon>
        <taxon>Parnassini</taxon>
        <taxon>Parnassius</taxon>
        <taxon>Parnassius</taxon>
    </lineage>
</organism>
<proteinExistence type="predicted"/>
<reference evidence="2" key="1">
    <citation type="submission" date="2021-04" db="EMBL/GenBank/DDBJ databases">
        <authorList>
            <person name="Tunstrom K."/>
        </authorList>
    </citation>
    <scope>NUCLEOTIDE SEQUENCE</scope>
</reference>
<dbReference type="Proteomes" id="UP000691718">
    <property type="component" value="Unassembled WGS sequence"/>
</dbReference>
<dbReference type="AlphaFoldDB" id="A0A8S3WHA0"/>
<feature type="region of interest" description="Disordered" evidence="1">
    <location>
        <begin position="22"/>
        <end position="93"/>
    </location>
</feature>
<comment type="caution">
    <text evidence="2">The sequence shown here is derived from an EMBL/GenBank/DDBJ whole genome shotgun (WGS) entry which is preliminary data.</text>
</comment>
<accession>A0A8S3WHA0</accession>
<keyword evidence="3" id="KW-1185">Reference proteome</keyword>
<evidence type="ECO:0000313" key="2">
    <source>
        <dbReference type="EMBL" id="CAG4959892.1"/>
    </source>
</evidence>
<sequence>MDRREVNLKHDEVERALEELFGVSDGARFEDEAEDNDVEDFSGPSNENVMQPPPPRSSRHSPSLIEHELEENFDPSEIEDSDGSDADEDERKK</sequence>